<dbReference type="InterPro" id="IPR056280">
    <property type="entry name" value="AIPP2-like_SPOC"/>
</dbReference>
<keyword evidence="5" id="KW-0804">Transcription</keyword>
<keyword evidence="9" id="KW-1185">Reference proteome</keyword>
<dbReference type="InterPro" id="IPR011011">
    <property type="entry name" value="Znf_FYVE_PHD"/>
</dbReference>
<evidence type="ECO:0000256" key="6">
    <source>
        <dbReference type="SAM" id="MobiDB-lite"/>
    </source>
</evidence>
<dbReference type="PANTHER" id="PTHR33304:SF49">
    <property type="entry name" value="OS12G0161500 PROTEIN"/>
    <property type="match status" value="1"/>
</dbReference>
<evidence type="ECO:0000256" key="5">
    <source>
        <dbReference type="ARBA" id="ARBA00023163"/>
    </source>
</evidence>
<keyword evidence="1" id="KW-0479">Metal-binding</keyword>
<evidence type="ECO:0000256" key="1">
    <source>
        <dbReference type="ARBA" id="ARBA00022723"/>
    </source>
</evidence>
<evidence type="ECO:0000256" key="4">
    <source>
        <dbReference type="ARBA" id="ARBA00023015"/>
    </source>
</evidence>
<dbReference type="AlphaFoldDB" id="A0AAV7E6G1"/>
<dbReference type="GO" id="GO:0034244">
    <property type="term" value="P:negative regulation of transcription elongation by RNA polymerase II"/>
    <property type="evidence" value="ECO:0007669"/>
    <property type="project" value="InterPro"/>
</dbReference>
<proteinExistence type="predicted"/>
<evidence type="ECO:0000313" key="9">
    <source>
        <dbReference type="Proteomes" id="UP000825729"/>
    </source>
</evidence>
<dbReference type="EMBL" id="JAINDJ010000006">
    <property type="protein sequence ID" value="KAG9444349.1"/>
    <property type="molecule type" value="Genomic_DNA"/>
</dbReference>
<dbReference type="GO" id="GO:0140566">
    <property type="term" value="F:histone reader activity"/>
    <property type="evidence" value="ECO:0007669"/>
    <property type="project" value="InterPro"/>
</dbReference>
<dbReference type="SUPFAM" id="SSF57903">
    <property type="entry name" value="FYVE/PHD zinc finger"/>
    <property type="match status" value="1"/>
</dbReference>
<sequence>MVLRAKVCSKCGDGGFPELLIYCRKCKYFAEHRYCLTQMPPLHQSEVLWVCEDCLGSDSTYAAPSKGIGSGACPNSLSSRPISSEVQNIASGRGSDGGRETRNPRRKLVLLDESSSDEDGENCRGQSGAGTTTCNSYILSKPYEDHVWRGCFDIEPQWSVGVTGHLSNTACLRVWEGANRLPARISLESLPRTKAWPKNFLNSPPTGENIGLFFFPETQGDEMAFDDLIKEVVDRELVLKATSEGDELHIFSSLVLPQAYWHFHGNCYLWGLFKTRQLPIRDTTNCLEKCLELFPLEVEDIAIAARLEGNVNEIDTELGLGRSCKELNKIKHQAGQGQRGVSLGKRTEQELSDMEVVKTRHTFTILIDEQA</sequence>
<dbReference type="InterPro" id="IPR049914">
    <property type="entry name" value="PHD1-3/5-6"/>
</dbReference>
<evidence type="ECO:0000259" key="7">
    <source>
        <dbReference type="Pfam" id="PF23121"/>
    </source>
</evidence>
<dbReference type="GO" id="GO:0008270">
    <property type="term" value="F:zinc ion binding"/>
    <property type="evidence" value="ECO:0007669"/>
    <property type="project" value="UniProtKB-KW"/>
</dbReference>
<dbReference type="Gene3D" id="3.30.40.10">
    <property type="entry name" value="Zinc/RING finger domain, C3HC4 (zinc finger)"/>
    <property type="match status" value="1"/>
</dbReference>
<evidence type="ECO:0000313" key="8">
    <source>
        <dbReference type="EMBL" id="KAG9444349.1"/>
    </source>
</evidence>
<dbReference type="Pfam" id="PF23121">
    <property type="entry name" value="SPOC_AIPP2"/>
    <property type="match status" value="1"/>
</dbReference>
<gene>
    <name evidence="8" type="ORF">H6P81_015689</name>
</gene>
<protein>
    <recommendedName>
        <fullName evidence="7">AIPP2-like SPOC-like domain-containing protein</fullName>
    </recommendedName>
</protein>
<comment type="caution">
    <text evidence="8">The sequence shown here is derived from an EMBL/GenBank/DDBJ whole genome shotgun (WGS) entry which is preliminary data.</text>
</comment>
<evidence type="ECO:0000256" key="2">
    <source>
        <dbReference type="ARBA" id="ARBA00022771"/>
    </source>
</evidence>
<dbReference type="Proteomes" id="UP000825729">
    <property type="component" value="Unassembled WGS sequence"/>
</dbReference>
<dbReference type="PANTHER" id="PTHR33304">
    <property type="match status" value="1"/>
</dbReference>
<accession>A0AAV7E6G1</accession>
<dbReference type="InterPro" id="IPR013083">
    <property type="entry name" value="Znf_RING/FYVE/PHD"/>
</dbReference>
<evidence type="ECO:0000256" key="3">
    <source>
        <dbReference type="ARBA" id="ARBA00022833"/>
    </source>
</evidence>
<reference evidence="8 9" key="1">
    <citation type="submission" date="2021-07" db="EMBL/GenBank/DDBJ databases">
        <title>The Aristolochia fimbriata genome: insights into angiosperm evolution, floral development and chemical biosynthesis.</title>
        <authorList>
            <person name="Jiao Y."/>
        </authorList>
    </citation>
    <scope>NUCLEOTIDE SEQUENCE [LARGE SCALE GENOMIC DNA]</scope>
    <source>
        <strain evidence="8">IBCAS-2021</strain>
        <tissue evidence="8">Leaf</tissue>
    </source>
</reference>
<feature type="domain" description="AIPP2-like SPOC-like" evidence="7">
    <location>
        <begin position="148"/>
        <end position="273"/>
    </location>
</feature>
<keyword evidence="2" id="KW-0863">Zinc-finger</keyword>
<keyword evidence="3" id="KW-0862">Zinc</keyword>
<name>A0AAV7E6G1_ARIFI</name>
<organism evidence="8 9">
    <name type="scientific">Aristolochia fimbriata</name>
    <name type="common">White veined hardy Dutchman's pipe vine</name>
    <dbReference type="NCBI Taxonomy" id="158543"/>
    <lineage>
        <taxon>Eukaryota</taxon>
        <taxon>Viridiplantae</taxon>
        <taxon>Streptophyta</taxon>
        <taxon>Embryophyta</taxon>
        <taxon>Tracheophyta</taxon>
        <taxon>Spermatophyta</taxon>
        <taxon>Magnoliopsida</taxon>
        <taxon>Magnoliidae</taxon>
        <taxon>Piperales</taxon>
        <taxon>Aristolochiaceae</taxon>
        <taxon>Aristolochia</taxon>
    </lineage>
</organism>
<feature type="region of interest" description="Disordered" evidence="6">
    <location>
        <begin position="84"/>
        <end position="104"/>
    </location>
</feature>
<keyword evidence="4" id="KW-0805">Transcription regulation</keyword>